<dbReference type="InterPro" id="IPR010502">
    <property type="entry name" value="Carb-bd_dom_fam9"/>
</dbReference>
<dbReference type="STRING" id="92487.SAMN02745130_02106"/>
<dbReference type="Gene3D" id="2.60.40.1190">
    <property type="match status" value="1"/>
</dbReference>
<evidence type="ECO:0000313" key="2">
    <source>
        <dbReference type="EMBL" id="SKA80694.1"/>
    </source>
</evidence>
<name>A0A1T4WTP7_9GAMM</name>
<organism evidence="2 3">
    <name type="scientific">Thiothrix eikelboomii</name>
    <dbReference type="NCBI Taxonomy" id="92487"/>
    <lineage>
        <taxon>Bacteria</taxon>
        <taxon>Pseudomonadati</taxon>
        <taxon>Pseudomonadota</taxon>
        <taxon>Gammaproteobacteria</taxon>
        <taxon>Thiotrichales</taxon>
        <taxon>Thiotrichaceae</taxon>
        <taxon>Thiothrix</taxon>
    </lineage>
</organism>
<dbReference type="Proteomes" id="UP000190460">
    <property type="component" value="Unassembled WGS sequence"/>
</dbReference>
<dbReference type="EMBL" id="FUYB01000009">
    <property type="protein sequence ID" value="SKA80694.1"/>
    <property type="molecule type" value="Genomic_DNA"/>
</dbReference>
<evidence type="ECO:0000259" key="1">
    <source>
        <dbReference type="Pfam" id="PF06452"/>
    </source>
</evidence>
<dbReference type="SUPFAM" id="SSF49344">
    <property type="entry name" value="CBD9-like"/>
    <property type="match status" value="1"/>
</dbReference>
<feature type="domain" description="Carbohydrate-binding" evidence="1">
    <location>
        <begin position="636"/>
        <end position="806"/>
    </location>
</feature>
<dbReference type="AlphaFoldDB" id="A0A1T4WTP7"/>
<sequence>MLLLVVLVTLTVTLVVFYYSQFKPTVSTQLTPEVSPIPAPPTQIKMGRRQAPAPLTAEIPLIPPAQVRPLIGVNVNELHYEDASFPFVDLFRQSAPFKDNVLEMPAAEQVEYDAQGWPLRLHGAKIATKFIGKMPAGALVEGDYVVLYDGTGILSYGHGVETVSQSPNRDLIRLHQGEDGEINASLVIESMDEADPIKHIRILPPGGICQDNPYQRVFAQTDCASGAAYLPFEQYYPSIRFTPEYLNYLKDFSTIRFMAMSGITRNPESHWSERPNLQEATWGGGYGARGAPLEIQVDLANRMQADAWFNLPHAADDDYIRQFATYVRDHLAPTARIYVEYTNEVWNTSFSHSEYTQKKGIEAGFSINSVEAGYQYYIQRAGEVFAIWEQVFGGRERFTRVLGSWDTRPDISKKFLGDYGGAQIADAMAIAPYFGGNTKGYRESTTVDQIFELTTAKDSFRSLPQVLEHVREQAEIAHHYGLKLIAYEGGQGLVDWVTREPTQHPNPLFFAANRDPRMGELYTQMLTGWKEAGGELFMAFSSPRTCQWFGCWGLKEHIRQPPDSAYKYQAVLSFIEAHRDWLATDTGKQAVPVQQAAARVADLSAEKKPHKPGDPLIVFRPAKDPERYFFLENPRTLDTLIAGQEWAKRDLFGKWEGKWDENYLYLAVRVYDESIKADSDNPEDDDSVEFYIDADNSRQASYDGVNDYRMIFAWGRKQVILDPKSPQTISPDLSYEFKTTADGYVLEAKIPWSMLGVRIGVKSRVGIEVQVNDDDDGGSREQKISWLAREDKAMNDPRLLGVVLISGR</sequence>
<reference evidence="2 3" key="1">
    <citation type="submission" date="2017-02" db="EMBL/GenBank/DDBJ databases">
        <authorList>
            <person name="Peterson S.W."/>
        </authorList>
    </citation>
    <scope>NUCLEOTIDE SEQUENCE [LARGE SCALE GENOMIC DNA]</scope>
    <source>
        <strain evidence="2 3">ATCC 49788</strain>
    </source>
</reference>
<proteinExistence type="predicted"/>
<keyword evidence="3" id="KW-1185">Reference proteome</keyword>
<accession>A0A1T4WTP7</accession>
<gene>
    <name evidence="2" type="ORF">SAMN02745130_02106</name>
</gene>
<dbReference type="GO" id="GO:0004553">
    <property type="term" value="F:hydrolase activity, hydrolyzing O-glycosyl compounds"/>
    <property type="evidence" value="ECO:0007669"/>
    <property type="project" value="InterPro"/>
</dbReference>
<dbReference type="GO" id="GO:0016052">
    <property type="term" value="P:carbohydrate catabolic process"/>
    <property type="evidence" value="ECO:0007669"/>
    <property type="project" value="InterPro"/>
</dbReference>
<dbReference type="Pfam" id="PF06452">
    <property type="entry name" value="CBM9_1"/>
    <property type="match status" value="1"/>
</dbReference>
<evidence type="ECO:0000313" key="3">
    <source>
        <dbReference type="Proteomes" id="UP000190460"/>
    </source>
</evidence>
<dbReference type="GO" id="GO:0030246">
    <property type="term" value="F:carbohydrate binding"/>
    <property type="evidence" value="ECO:0007669"/>
    <property type="project" value="InterPro"/>
</dbReference>
<protein>
    <submittedName>
        <fullName evidence="2">Carbohydrate family 9 binding domain-like</fullName>
    </submittedName>
</protein>